<comment type="subunit">
    <text evidence="13">Interacts (via loop 2 of the three-fingered Ly-6 domain) with Sh/shaker; this interaction may stabilize both components of the complex and may be required for targeting or retention of Sh/shaker to neural cell projections. Interacts (via loop 2 of the three-fingered Ly-6 domain) with nAChRalpha3 and potentially other nicotinic acetylcholine receptors; this interaction is required for antagonism of nicotinic acetylcholine receptors.</text>
</comment>
<keyword evidence="3" id="KW-1003">Cell membrane</keyword>
<feature type="region of interest" description="Disordered" evidence="14">
    <location>
        <begin position="461"/>
        <end position="480"/>
    </location>
</feature>
<keyword evidence="17" id="KW-1185">Reference proteome</keyword>
<feature type="transmembrane region" description="Helical" evidence="15">
    <location>
        <begin position="321"/>
        <end position="339"/>
    </location>
</feature>
<dbReference type="GO" id="GO:0005886">
    <property type="term" value="C:plasma membrane"/>
    <property type="evidence" value="ECO:0007669"/>
    <property type="project" value="UniProtKB-SubCell"/>
</dbReference>
<name>A0AAW0U9W0_SCYPA</name>
<dbReference type="InterPro" id="IPR050975">
    <property type="entry name" value="Sleep_regulator"/>
</dbReference>
<feature type="compositionally biased region" description="Low complexity" evidence="14">
    <location>
        <begin position="349"/>
        <end position="365"/>
    </location>
</feature>
<feature type="compositionally biased region" description="Polar residues" evidence="14">
    <location>
        <begin position="469"/>
        <end position="480"/>
    </location>
</feature>
<evidence type="ECO:0000256" key="13">
    <source>
        <dbReference type="ARBA" id="ARBA00046769"/>
    </source>
</evidence>
<evidence type="ECO:0000313" key="16">
    <source>
        <dbReference type="EMBL" id="KAK8396311.1"/>
    </source>
</evidence>
<proteinExistence type="inferred from homology"/>
<gene>
    <name evidence="16" type="ORF">O3P69_005392</name>
</gene>
<comment type="function">
    <text evidence="12">Bifunctional regulator of neuronal activity in the mushroom body, and possibly other regions of the brain, that acts as a signaling molecule required for homeostatic regulation of sleep under normal conditions and after sleep deprivation. Reduces neuronal excitability by enhancing Sh/shaker K(+) channel activity; possibly by stabilizing Sh/shaker to increase protein levels, accelerating its activation kinetics, slowing C-type inactivation and enhancing recovery from inactivation. Specifically affects the A-type K(+) current. Antagonizes nicotinic acetylcholine receptors (nAChRs) to reduce synaptic transmission, possibly by preventing their localization to the cell surface. Required for regulation of neuromuscular excitability and plasticity at neuromuscular junctions.</text>
</comment>
<dbReference type="PANTHER" id="PTHR33562:SF31">
    <property type="entry name" value="PROTEIN QUIVER"/>
    <property type="match status" value="1"/>
</dbReference>
<feature type="compositionally biased region" description="Pro residues" evidence="14">
    <location>
        <begin position="366"/>
        <end position="387"/>
    </location>
</feature>
<feature type="region of interest" description="Disordered" evidence="14">
    <location>
        <begin position="494"/>
        <end position="527"/>
    </location>
</feature>
<evidence type="ECO:0000256" key="7">
    <source>
        <dbReference type="ARBA" id="ARBA00023180"/>
    </source>
</evidence>
<evidence type="ECO:0000256" key="3">
    <source>
        <dbReference type="ARBA" id="ARBA00022475"/>
    </source>
</evidence>
<keyword evidence="6" id="KW-1015">Disulfide bond</keyword>
<evidence type="ECO:0000256" key="15">
    <source>
        <dbReference type="SAM" id="Phobius"/>
    </source>
</evidence>
<feature type="transmembrane region" description="Helical" evidence="15">
    <location>
        <begin position="68"/>
        <end position="89"/>
    </location>
</feature>
<dbReference type="Pfam" id="PF17064">
    <property type="entry name" value="QVR"/>
    <property type="match status" value="1"/>
</dbReference>
<evidence type="ECO:0000256" key="6">
    <source>
        <dbReference type="ARBA" id="ARBA00023157"/>
    </source>
</evidence>
<feature type="region of interest" description="Disordered" evidence="14">
    <location>
        <begin position="349"/>
        <end position="404"/>
    </location>
</feature>
<evidence type="ECO:0000256" key="4">
    <source>
        <dbReference type="ARBA" id="ARBA00022729"/>
    </source>
</evidence>
<keyword evidence="4" id="KW-0732">Signal</keyword>
<comment type="caution">
    <text evidence="16">The sequence shown here is derived from an EMBL/GenBank/DDBJ whole genome shotgun (WGS) entry which is preliminary data.</text>
</comment>
<evidence type="ECO:0000256" key="11">
    <source>
        <dbReference type="ARBA" id="ARBA00044561"/>
    </source>
</evidence>
<dbReference type="CDD" id="cd23595">
    <property type="entry name" value="TFP_LU_ECD_Qvr"/>
    <property type="match status" value="1"/>
</dbReference>
<reference evidence="16 17" key="1">
    <citation type="submission" date="2023-03" db="EMBL/GenBank/DDBJ databases">
        <title>High-quality genome of Scylla paramamosain provides insights in environmental adaptation.</title>
        <authorList>
            <person name="Zhang L."/>
        </authorList>
    </citation>
    <scope>NUCLEOTIDE SEQUENCE [LARGE SCALE GENOMIC DNA]</scope>
    <source>
        <strain evidence="16">LZ_2023a</strain>
        <tissue evidence="16">Muscle</tissue>
    </source>
</reference>
<dbReference type="GO" id="GO:0032222">
    <property type="term" value="P:regulation of synaptic transmission, cholinergic"/>
    <property type="evidence" value="ECO:0007669"/>
    <property type="project" value="InterPro"/>
</dbReference>
<keyword evidence="5" id="KW-0090">Biological rhythms</keyword>
<keyword evidence="15" id="KW-1133">Transmembrane helix</keyword>
<evidence type="ECO:0000313" key="17">
    <source>
        <dbReference type="Proteomes" id="UP001487740"/>
    </source>
</evidence>
<keyword evidence="15" id="KW-0472">Membrane</keyword>
<comment type="subcellular location">
    <subcellularLocation>
        <location evidence="1">Cell membrane</location>
        <topology evidence="1">Lipid-anchor</topology>
        <topology evidence="1">GPI-anchor</topology>
        <orientation evidence="1">Extracellular side</orientation>
    </subcellularLocation>
    <subcellularLocation>
        <location evidence="9">Membrane raft</location>
        <topology evidence="9">Lipid-anchor</topology>
        <topology evidence="9">GPI-anchor</topology>
        <orientation evidence="9">Extracellular side</orientation>
    </subcellularLocation>
</comment>
<feature type="compositionally biased region" description="Low complexity" evidence="14">
    <location>
        <begin position="388"/>
        <end position="399"/>
    </location>
</feature>
<sequence>MRLKEGRLTSWRGGNHVVAVLQRGRGRGAAARGRGRGAAPARGRGQGGGVNNINKINIGKTDRYPKQAIIIAVVVALVVLILAAVGLSVSRCKGHPPDKAFPSERFPRRRPRGCYGGSSMVKLGVALCVCLYCCLPIVGGGFLLAVVGVLLLACTTVRGEEECSSNVLCYECSSWTNPLCDDPFNFTLSRKKGPPIEKCDGCCVKLVQHIGTPYASIRRTCTEKLQINLFMVDHVCMMESSGHGHMCFCEEDLCNAAPPSSLLPSPLLLLALLLSPLLLLHHHNYNLHFFLSATHSYSHHNRPFTCWRKVCFGCQDDPSSLSFLTFPLQAFLLLFLLLVSTSSSSPLFSSSSPHTTTHPNNLHPINPLPSPYPPPSPSLTPSYPNPTSPYSSDQHIPILPSLPIPPPPRHRASPVLPWRCMTRGRMTVGVGSVGRCKMNVMLNLSHPKDAFPLFTPCPPKARDSPPITSPASHDVSGSGQSHILLPMTSLRLWCSSGPPPPEESLPPRPSRGCKRLSSEQPPEGLTK</sequence>
<dbReference type="Proteomes" id="UP001487740">
    <property type="component" value="Unassembled WGS sequence"/>
</dbReference>
<evidence type="ECO:0000256" key="10">
    <source>
        <dbReference type="ARBA" id="ARBA00044524"/>
    </source>
</evidence>
<dbReference type="EMBL" id="JARAKH010000016">
    <property type="protein sequence ID" value="KAK8396311.1"/>
    <property type="molecule type" value="Genomic_DNA"/>
</dbReference>
<dbReference type="GO" id="GO:0045121">
    <property type="term" value="C:membrane raft"/>
    <property type="evidence" value="ECO:0007669"/>
    <property type="project" value="UniProtKB-SubCell"/>
</dbReference>
<feature type="region of interest" description="Disordered" evidence="14">
    <location>
        <begin position="26"/>
        <end position="46"/>
    </location>
</feature>
<evidence type="ECO:0000256" key="5">
    <source>
        <dbReference type="ARBA" id="ARBA00023108"/>
    </source>
</evidence>
<dbReference type="AlphaFoldDB" id="A0AAW0U9W0"/>
<accession>A0AAW0U9W0</accession>
<keyword evidence="15" id="KW-0812">Transmembrane</keyword>
<dbReference type="InterPro" id="IPR031424">
    <property type="entry name" value="QVR-like"/>
</dbReference>
<dbReference type="GO" id="GO:0048511">
    <property type="term" value="P:rhythmic process"/>
    <property type="evidence" value="ECO:0007669"/>
    <property type="project" value="UniProtKB-KW"/>
</dbReference>
<evidence type="ECO:0000256" key="8">
    <source>
        <dbReference type="ARBA" id="ARBA00031037"/>
    </source>
</evidence>
<comment type="similarity">
    <text evidence="2">Belongs to the quiver family.</text>
</comment>
<keyword evidence="7" id="KW-0325">Glycoprotein</keyword>
<protein>
    <recommendedName>
        <fullName evidence="10">UPAR/Ly6 domain-containing protein qvr</fullName>
    </recommendedName>
    <alternativeName>
        <fullName evidence="11">Protein quiver</fullName>
    </alternativeName>
    <alternativeName>
        <fullName evidence="8">Protein sleepless</fullName>
    </alternativeName>
</protein>
<evidence type="ECO:0000256" key="12">
    <source>
        <dbReference type="ARBA" id="ARBA00045788"/>
    </source>
</evidence>
<feature type="transmembrane region" description="Helical" evidence="15">
    <location>
        <begin position="123"/>
        <end position="152"/>
    </location>
</feature>
<evidence type="ECO:0000256" key="2">
    <source>
        <dbReference type="ARBA" id="ARBA00010522"/>
    </source>
</evidence>
<feature type="compositionally biased region" description="Low complexity" evidence="14">
    <location>
        <begin position="28"/>
        <end position="43"/>
    </location>
</feature>
<feature type="compositionally biased region" description="Pro residues" evidence="14">
    <location>
        <begin position="497"/>
        <end position="509"/>
    </location>
</feature>
<evidence type="ECO:0000256" key="9">
    <source>
        <dbReference type="ARBA" id="ARBA00044499"/>
    </source>
</evidence>
<evidence type="ECO:0000256" key="14">
    <source>
        <dbReference type="SAM" id="MobiDB-lite"/>
    </source>
</evidence>
<organism evidence="16 17">
    <name type="scientific">Scylla paramamosain</name>
    <name type="common">Mud crab</name>
    <dbReference type="NCBI Taxonomy" id="85552"/>
    <lineage>
        <taxon>Eukaryota</taxon>
        <taxon>Metazoa</taxon>
        <taxon>Ecdysozoa</taxon>
        <taxon>Arthropoda</taxon>
        <taxon>Crustacea</taxon>
        <taxon>Multicrustacea</taxon>
        <taxon>Malacostraca</taxon>
        <taxon>Eumalacostraca</taxon>
        <taxon>Eucarida</taxon>
        <taxon>Decapoda</taxon>
        <taxon>Pleocyemata</taxon>
        <taxon>Brachyura</taxon>
        <taxon>Eubrachyura</taxon>
        <taxon>Portunoidea</taxon>
        <taxon>Portunidae</taxon>
        <taxon>Portuninae</taxon>
        <taxon>Scylla</taxon>
    </lineage>
</organism>
<dbReference type="GO" id="GO:0030431">
    <property type="term" value="P:sleep"/>
    <property type="evidence" value="ECO:0007669"/>
    <property type="project" value="InterPro"/>
</dbReference>
<dbReference type="PANTHER" id="PTHR33562">
    <property type="entry name" value="ATILLA, ISOFORM B-RELATED-RELATED"/>
    <property type="match status" value="1"/>
</dbReference>
<evidence type="ECO:0000256" key="1">
    <source>
        <dbReference type="ARBA" id="ARBA00004471"/>
    </source>
</evidence>